<name>A0A831PRV1_9BACT</name>
<organism evidence="1">
    <name type="scientific">Mariniphaga anaerophila</name>
    <dbReference type="NCBI Taxonomy" id="1484053"/>
    <lineage>
        <taxon>Bacteria</taxon>
        <taxon>Pseudomonadati</taxon>
        <taxon>Bacteroidota</taxon>
        <taxon>Bacteroidia</taxon>
        <taxon>Marinilabiliales</taxon>
        <taxon>Prolixibacteraceae</taxon>
        <taxon>Mariniphaga</taxon>
    </lineage>
</organism>
<proteinExistence type="predicted"/>
<gene>
    <name evidence="1" type="ORF">ENN90_12085</name>
</gene>
<protein>
    <submittedName>
        <fullName evidence="1">Uncharacterized protein</fullName>
    </submittedName>
</protein>
<reference evidence="1" key="1">
    <citation type="journal article" date="2020" name="mSystems">
        <title>Genome- and Community-Level Interaction Insights into Carbon Utilization and Element Cycling Functions of Hydrothermarchaeota in Hydrothermal Sediment.</title>
        <authorList>
            <person name="Zhou Z."/>
            <person name="Liu Y."/>
            <person name="Xu W."/>
            <person name="Pan J."/>
            <person name="Luo Z.H."/>
            <person name="Li M."/>
        </authorList>
    </citation>
    <scope>NUCLEOTIDE SEQUENCE [LARGE SCALE GENOMIC DNA]</scope>
    <source>
        <strain evidence="1">SpSt-1217</strain>
    </source>
</reference>
<sequence>MEVKDGPSGKLRSFHIYRETYKPSWSVVFHSGKAAVLKDENIVFLPLYFAGAFAQFGMDDTMEWINDLSLK</sequence>
<dbReference type="Proteomes" id="UP000886047">
    <property type="component" value="Unassembled WGS sequence"/>
</dbReference>
<accession>A0A831PRV1</accession>
<evidence type="ECO:0000313" key="1">
    <source>
        <dbReference type="EMBL" id="HDR52341.1"/>
    </source>
</evidence>
<comment type="caution">
    <text evidence="1">The sequence shown here is derived from an EMBL/GenBank/DDBJ whole genome shotgun (WGS) entry which is preliminary data.</text>
</comment>
<dbReference type="EMBL" id="DSDK01000667">
    <property type="protein sequence ID" value="HDR52341.1"/>
    <property type="molecule type" value="Genomic_DNA"/>
</dbReference>
<dbReference type="AlphaFoldDB" id="A0A831PRV1"/>